<evidence type="ECO:0000313" key="2">
    <source>
        <dbReference type="EMBL" id="KAF4698320.1"/>
    </source>
</evidence>
<reference evidence="2 3" key="1">
    <citation type="submission" date="2020-04" db="EMBL/GenBank/DDBJ databases">
        <title>Perkinsus olseni comparative genomics.</title>
        <authorList>
            <person name="Bogema D.R."/>
        </authorList>
    </citation>
    <scope>NUCLEOTIDE SEQUENCE [LARGE SCALE GENOMIC DNA]</scope>
    <source>
        <strain evidence="2">ATCC PRA-205</strain>
    </source>
</reference>
<accession>A0A7J6PRS0</accession>
<protein>
    <submittedName>
        <fullName evidence="2">Uncharacterized protein</fullName>
    </submittedName>
</protein>
<comment type="caution">
    <text evidence="2">The sequence shown here is derived from an EMBL/GenBank/DDBJ whole genome shotgun (WGS) entry which is preliminary data.</text>
</comment>
<dbReference type="EMBL" id="JABANM010035248">
    <property type="protein sequence ID" value="KAF4698320.1"/>
    <property type="molecule type" value="Genomic_DNA"/>
</dbReference>
<evidence type="ECO:0000256" key="1">
    <source>
        <dbReference type="SAM" id="SignalP"/>
    </source>
</evidence>
<proteinExistence type="predicted"/>
<evidence type="ECO:0000313" key="3">
    <source>
        <dbReference type="Proteomes" id="UP000574390"/>
    </source>
</evidence>
<sequence>MTTVLLAIIVVCSCSLPSYADCVETECVNGRWELMPSWVSSTNPPFPAPIEALDFDQDTQGYCSVTLFFPKADLQLDTYPPSDAEGLKYLAHDTLESFGYNPVYK</sequence>
<gene>
    <name evidence="2" type="ORF">FOZ62_016376</name>
</gene>
<name>A0A7J6PRS0_PEROL</name>
<keyword evidence="1" id="KW-0732">Signal</keyword>
<feature type="signal peptide" evidence="1">
    <location>
        <begin position="1"/>
        <end position="20"/>
    </location>
</feature>
<dbReference type="Proteomes" id="UP000574390">
    <property type="component" value="Unassembled WGS sequence"/>
</dbReference>
<dbReference type="AlphaFoldDB" id="A0A7J6PRS0"/>
<feature type="non-terminal residue" evidence="2">
    <location>
        <position position="105"/>
    </location>
</feature>
<organism evidence="2 3">
    <name type="scientific">Perkinsus olseni</name>
    <name type="common">Perkinsus atlanticus</name>
    <dbReference type="NCBI Taxonomy" id="32597"/>
    <lineage>
        <taxon>Eukaryota</taxon>
        <taxon>Sar</taxon>
        <taxon>Alveolata</taxon>
        <taxon>Perkinsozoa</taxon>
        <taxon>Perkinsea</taxon>
        <taxon>Perkinsida</taxon>
        <taxon>Perkinsidae</taxon>
        <taxon>Perkinsus</taxon>
    </lineage>
</organism>
<feature type="chain" id="PRO_5029628350" evidence="1">
    <location>
        <begin position="21"/>
        <end position="105"/>
    </location>
</feature>